<dbReference type="RefSeq" id="WP_301216647.1">
    <property type="nucleotide sequence ID" value="NZ_JAROCB010000001.1"/>
</dbReference>
<sequence length="56" mass="6562">MQTLEVEFVSGEVYRYLLVPRRVWRELRTAESAGAYFSAEIRGHYPDQWMPRGGTV</sequence>
<dbReference type="InterPro" id="IPR025309">
    <property type="entry name" value="KTSC_dom"/>
</dbReference>
<protein>
    <submittedName>
        <fullName evidence="2">KTSC domain-containing protein</fullName>
    </submittedName>
</protein>
<reference evidence="2" key="1">
    <citation type="submission" date="2023-03" db="EMBL/GenBank/DDBJ databases">
        <title>MT1 and MT2 Draft Genomes of Novel Species.</title>
        <authorList>
            <person name="Venkateswaran K."/>
        </authorList>
    </citation>
    <scope>NUCLEOTIDE SEQUENCE</scope>
    <source>
        <strain evidence="2">F6_8S_P_1A</strain>
    </source>
</reference>
<evidence type="ECO:0000313" key="2">
    <source>
        <dbReference type="EMBL" id="MDN4596522.1"/>
    </source>
</evidence>
<keyword evidence="3" id="KW-1185">Reference proteome</keyword>
<dbReference type="Proteomes" id="UP001174210">
    <property type="component" value="Unassembled WGS sequence"/>
</dbReference>
<dbReference type="Pfam" id="PF13619">
    <property type="entry name" value="KTSC"/>
    <property type="match status" value="1"/>
</dbReference>
<organism evidence="2 3">
    <name type="scientific">Leifsonia virtsii</name>
    <dbReference type="NCBI Taxonomy" id="3035915"/>
    <lineage>
        <taxon>Bacteria</taxon>
        <taxon>Bacillati</taxon>
        <taxon>Actinomycetota</taxon>
        <taxon>Actinomycetes</taxon>
        <taxon>Micrococcales</taxon>
        <taxon>Microbacteriaceae</taxon>
        <taxon>Leifsonia</taxon>
    </lineage>
</organism>
<evidence type="ECO:0000259" key="1">
    <source>
        <dbReference type="Pfam" id="PF13619"/>
    </source>
</evidence>
<name>A0ABT8IVX3_9MICO</name>
<proteinExistence type="predicted"/>
<feature type="domain" description="KTSC" evidence="1">
    <location>
        <begin position="2"/>
        <end position="45"/>
    </location>
</feature>
<gene>
    <name evidence="2" type="ORF">P5G59_05165</name>
</gene>
<accession>A0ABT8IVX3</accession>
<comment type="caution">
    <text evidence="2">The sequence shown here is derived from an EMBL/GenBank/DDBJ whole genome shotgun (WGS) entry which is preliminary data.</text>
</comment>
<dbReference type="EMBL" id="JAROCB010000001">
    <property type="protein sequence ID" value="MDN4596522.1"/>
    <property type="molecule type" value="Genomic_DNA"/>
</dbReference>
<evidence type="ECO:0000313" key="3">
    <source>
        <dbReference type="Proteomes" id="UP001174210"/>
    </source>
</evidence>